<dbReference type="PANTHER" id="PTHR23042">
    <property type="entry name" value="CIRCADIAN PROTEIN CLOCK/ARNT/BMAL/PAS"/>
    <property type="match status" value="1"/>
</dbReference>
<evidence type="ECO:0000256" key="2">
    <source>
        <dbReference type="ARBA" id="ARBA00023015"/>
    </source>
</evidence>
<feature type="domain" description="PAS" evidence="8">
    <location>
        <begin position="256"/>
        <end position="297"/>
    </location>
</feature>
<dbReference type="GO" id="GO:0005737">
    <property type="term" value="C:cytoplasm"/>
    <property type="evidence" value="ECO:0007669"/>
    <property type="project" value="InterPro"/>
</dbReference>
<sequence length="969" mass="107730">MLTEMVYYPPLKPYFSSEPVSRSYLPPNYDRVDPWPSPWPSQPHEEDHDDLEKTFLHYIFPTILVIGLGSLIIPIIAVFFIAFTYTNSGTCIKSKNKSLIDKRRPHLIPNILDLLVAVEKAFSKGEANYKTKLKKLIPKNLTIGAHPKYSSTSNNINNSEMLVSDESKKHNHSEIEKRRRDKMNHYITELSCLIPMCNAMSRKLDKLTVLRMAVQHMKTIKGSMNAFAGSGKIRPTFLSDEQISEGFLFVVSCDRGRILFVSGSVSQVLNYSQGDLLGQNWFDILHPKDVAKVKEQLSSSDLSPKERLIDAKSDQVNMSPGARRSFFCRMKFKSMPRVKEEADTTTGYAQKRRKSQSSDRKYCVVHCIGYLKSWISTKMSVTEESENESDIYNMSCLVAIGRTLPNLCGPTPHQPDISIKPISFTSRHTIDGKFLFVDQRATLILGYLPQELLGTCCYEYCHHEDLKILAESHRLGLEASGENSKSAGYRFKTKSGPYICLQTTWKTFRNPWTKEFEFLIAVNTCVSDIDKVESSVNVENSNNNNNNYVTASWKTSSTVDDILFRISDSCKNRAHKSNGNSNSSNTGTNNTTNGNNLGVGNGGASSNEQSSTGYSSTDTRSVQKMLASSRVALWKIGRYIADEVIENQRRYEESNFLLTASPYSSSTIPITNTFVTTDSEFDKLKKWRPDNVARGLIASQIKSSGLIQLDNLHSQQQQQSQLGPSNPTTSVNANNSLNSNCNNNNNNVVTNNVNKNEINSSSSGNDSNIWLDSGSLATLAGPSAVESDLSLTVSDNEGVTSISSISTGNCTMETDTSSYGTNGVDTKSSYRHENNYDPLGVGGRTTNSGSSLPNGINVNSVDPTTNDSTTNATQNWQNSNCLTSLTCISGDDFYRTSDASLPILPESSNETDDNSHILTRGHTADDQENEDVAMDLIMSILENEERNRDPNDPPVPWYLEPHFSHLKEP</sequence>
<name>T1KCF4_TETUR</name>
<dbReference type="InterPro" id="IPR035965">
    <property type="entry name" value="PAS-like_dom_sf"/>
</dbReference>
<evidence type="ECO:0000259" key="9">
    <source>
        <dbReference type="PROSITE" id="PS50888"/>
    </source>
</evidence>
<dbReference type="GO" id="GO:0005634">
    <property type="term" value="C:nucleus"/>
    <property type="evidence" value="ECO:0007669"/>
    <property type="project" value="InterPro"/>
</dbReference>
<feature type="region of interest" description="Disordered" evidence="6">
    <location>
        <begin position="713"/>
        <end position="766"/>
    </location>
</feature>
<feature type="region of interest" description="Disordered" evidence="6">
    <location>
        <begin position="573"/>
        <end position="621"/>
    </location>
</feature>
<feature type="region of interest" description="Disordered" evidence="6">
    <location>
        <begin position="802"/>
        <end position="840"/>
    </location>
</feature>
<feature type="compositionally biased region" description="Polar residues" evidence="6">
    <location>
        <begin position="802"/>
        <end position="827"/>
    </location>
</feature>
<dbReference type="Proteomes" id="UP000015104">
    <property type="component" value="Unassembled WGS sequence"/>
</dbReference>
<keyword evidence="7" id="KW-0472">Membrane</keyword>
<dbReference type="InterPro" id="IPR050933">
    <property type="entry name" value="Circadian_TF"/>
</dbReference>
<dbReference type="HOGENOM" id="CLU_011864_2_2_1"/>
<dbReference type="InterPro" id="IPR011598">
    <property type="entry name" value="bHLH_dom"/>
</dbReference>
<dbReference type="GO" id="GO:0003677">
    <property type="term" value="F:DNA binding"/>
    <property type="evidence" value="ECO:0007669"/>
    <property type="project" value="UniProtKB-KW"/>
</dbReference>
<dbReference type="PRINTS" id="PR00785">
    <property type="entry name" value="NCTRNSLOCATR"/>
</dbReference>
<dbReference type="eggNOG" id="KOG3561">
    <property type="taxonomic scope" value="Eukaryota"/>
</dbReference>
<feature type="compositionally biased region" description="Polar residues" evidence="6">
    <location>
        <begin position="608"/>
        <end position="621"/>
    </location>
</feature>
<organism evidence="10 11">
    <name type="scientific">Tetranychus urticae</name>
    <name type="common">Two-spotted spider mite</name>
    <dbReference type="NCBI Taxonomy" id="32264"/>
    <lineage>
        <taxon>Eukaryota</taxon>
        <taxon>Metazoa</taxon>
        <taxon>Ecdysozoa</taxon>
        <taxon>Arthropoda</taxon>
        <taxon>Chelicerata</taxon>
        <taxon>Arachnida</taxon>
        <taxon>Acari</taxon>
        <taxon>Acariformes</taxon>
        <taxon>Trombidiformes</taxon>
        <taxon>Prostigmata</taxon>
        <taxon>Eleutherengona</taxon>
        <taxon>Raphignathae</taxon>
        <taxon>Tetranychoidea</taxon>
        <taxon>Tetranychidae</taxon>
        <taxon>Tetranychus</taxon>
    </lineage>
</organism>
<keyword evidence="5" id="KW-0539">Nucleus</keyword>
<proteinExistence type="predicted"/>
<feature type="region of interest" description="Disordered" evidence="6">
    <location>
        <begin position="944"/>
        <end position="969"/>
    </location>
</feature>
<keyword evidence="11" id="KW-1185">Reference proteome</keyword>
<feature type="domain" description="PAS" evidence="8">
    <location>
        <begin position="431"/>
        <end position="480"/>
    </location>
</feature>
<accession>T1KCF4</accession>
<dbReference type="PROSITE" id="PS50888">
    <property type="entry name" value="BHLH"/>
    <property type="match status" value="1"/>
</dbReference>
<evidence type="ECO:0000256" key="5">
    <source>
        <dbReference type="ARBA" id="ARBA00023242"/>
    </source>
</evidence>
<dbReference type="CDD" id="cd00130">
    <property type="entry name" value="PAS"/>
    <property type="match status" value="2"/>
</dbReference>
<dbReference type="InterPro" id="IPR048814">
    <property type="entry name" value="Per1-3_PAS-A"/>
</dbReference>
<feature type="compositionally biased region" description="Low complexity" evidence="6">
    <location>
        <begin position="730"/>
        <end position="766"/>
    </location>
</feature>
<keyword evidence="7" id="KW-1133">Transmembrane helix</keyword>
<evidence type="ECO:0000256" key="4">
    <source>
        <dbReference type="ARBA" id="ARBA00023163"/>
    </source>
</evidence>
<protein>
    <submittedName>
        <fullName evidence="10">Uncharacterized protein</fullName>
    </submittedName>
</protein>
<dbReference type="SMART" id="SM00091">
    <property type="entry name" value="PAS"/>
    <property type="match status" value="2"/>
</dbReference>
<reference evidence="10" key="2">
    <citation type="submission" date="2015-06" db="UniProtKB">
        <authorList>
            <consortium name="EnsemblMetazoa"/>
        </authorList>
    </citation>
    <scope>IDENTIFICATION</scope>
</reference>
<dbReference type="GO" id="GO:0046983">
    <property type="term" value="F:protein dimerization activity"/>
    <property type="evidence" value="ECO:0007669"/>
    <property type="project" value="InterPro"/>
</dbReference>
<dbReference type="InterPro" id="IPR000014">
    <property type="entry name" value="PAS"/>
</dbReference>
<evidence type="ECO:0000313" key="11">
    <source>
        <dbReference type="Proteomes" id="UP000015104"/>
    </source>
</evidence>
<dbReference type="Gene3D" id="3.30.450.20">
    <property type="entry name" value="PAS domain"/>
    <property type="match status" value="2"/>
</dbReference>
<dbReference type="Pfam" id="PF21353">
    <property type="entry name" value="Per3-like_PAS-A"/>
    <property type="match status" value="1"/>
</dbReference>
<dbReference type="Pfam" id="PF00010">
    <property type="entry name" value="HLH"/>
    <property type="match status" value="1"/>
</dbReference>
<dbReference type="STRING" id="32264.T1KCF4"/>
<feature type="domain" description="BHLH" evidence="9">
    <location>
        <begin position="167"/>
        <end position="220"/>
    </location>
</feature>
<dbReference type="EnsemblMetazoa" id="tetur08g07430.1">
    <property type="protein sequence ID" value="tetur08g07430.1"/>
    <property type="gene ID" value="tetur08g07430"/>
</dbReference>
<keyword evidence="3" id="KW-0238">DNA-binding</keyword>
<dbReference type="Gene3D" id="4.10.280.10">
    <property type="entry name" value="Helix-loop-helix DNA-binding domain"/>
    <property type="match status" value="1"/>
</dbReference>
<evidence type="ECO:0000256" key="1">
    <source>
        <dbReference type="ARBA" id="ARBA00022737"/>
    </source>
</evidence>
<evidence type="ECO:0000313" key="10">
    <source>
        <dbReference type="EnsemblMetazoa" id="tetur08g07430.1"/>
    </source>
</evidence>
<feature type="compositionally biased region" description="Low complexity" evidence="6">
    <location>
        <begin position="577"/>
        <end position="596"/>
    </location>
</feature>
<dbReference type="Pfam" id="PF14598">
    <property type="entry name" value="PAS_11"/>
    <property type="match status" value="1"/>
</dbReference>
<evidence type="ECO:0000256" key="6">
    <source>
        <dbReference type="SAM" id="MobiDB-lite"/>
    </source>
</evidence>
<keyword evidence="7" id="KW-0812">Transmembrane</keyword>
<dbReference type="SMART" id="SM00353">
    <property type="entry name" value="HLH"/>
    <property type="match status" value="1"/>
</dbReference>
<feature type="transmembrane region" description="Helical" evidence="7">
    <location>
        <begin position="58"/>
        <end position="85"/>
    </location>
</feature>
<dbReference type="InterPro" id="IPR001067">
    <property type="entry name" value="Nuc_translocat"/>
</dbReference>
<evidence type="ECO:0000256" key="7">
    <source>
        <dbReference type="SAM" id="Phobius"/>
    </source>
</evidence>
<reference evidence="11" key="1">
    <citation type="submission" date="2011-08" db="EMBL/GenBank/DDBJ databases">
        <authorList>
            <person name="Rombauts S."/>
        </authorList>
    </citation>
    <scope>NUCLEOTIDE SEQUENCE</scope>
    <source>
        <strain evidence="11">London</strain>
    </source>
</reference>
<dbReference type="GO" id="GO:0003700">
    <property type="term" value="F:DNA-binding transcription factor activity"/>
    <property type="evidence" value="ECO:0007669"/>
    <property type="project" value="InterPro"/>
</dbReference>
<dbReference type="GO" id="GO:0005667">
    <property type="term" value="C:transcription regulator complex"/>
    <property type="evidence" value="ECO:0007669"/>
    <property type="project" value="InterPro"/>
</dbReference>
<dbReference type="InterPro" id="IPR036638">
    <property type="entry name" value="HLH_DNA-bd_sf"/>
</dbReference>
<dbReference type="GO" id="GO:0045944">
    <property type="term" value="P:positive regulation of transcription by RNA polymerase II"/>
    <property type="evidence" value="ECO:0007669"/>
    <property type="project" value="UniProtKB-ARBA"/>
</dbReference>
<keyword evidence="1" id="KW-0677">Repeat</keyword>
<dbReference type="PROSITE" id="PS50112">
    <property type="entry name" value="PAS"/>
    <property type="match status" value="2"/>
</dbReference>
<evidence type="ECO:0000259" key="8">
    <source>
        <dbReference type="PROSITE" id="PS50112"/>
    </source>
</evidence>
<dbReference type="SUPFAM" id="SSF55785">
    <property type="entry name" value="PYP-like sensor domain (PAS domain)"/>
    <property type="match status" value="2"/>
</dbReference>
<keyword evidence="2" id="KW-0805">Transcription regulation</keyword>
<dbReference type="AlphaFoldDB" id="T1KCF4"/>
<evidence type="ECO:0000256" key="3">
    <source>
        <dbReference type="ARBA" id="ARBA00023125"/>
    </source>
</evidence>
<dbReference type="EMBL" id="CAEY01001960">
    <property type="status" value="NOT_ANNOTATED_CDS"/>
    <property type="molecule type" value="Genomic_DNA"/>
</dbReference>
<dbReference type="SUPFAM" id="SSF47459">
    <property type="entry name" value="HLH, helix-loop-helix DNA-binding domain"/>
    <property type="match status" value="1"/>
</dbReference>
<keyword evidence="4" id="KW-0804">Transcription</keyword>